<sequence>MKRWLREILKPKPINWRMTISTLMLLLVSMFTGFISGFYFGTGTLPTFNTAESVLVPEATTTTLPDVQTTLSEVDFSEYGFGYNCVDFAWEAMRALAWQGQQAAIVVLLFSEPPYDALLLLPTEDKGWIFIEPQLGATVVKPRVGGLYNGKT</sequence>
<name>A0A0F9P7Q6_9ZZZZ</name>
<comment type="caution">
    <text evidence="2">The sequence shown here is derived from an EMBL/GenBank/DDBJ whole genome shotgun (WGS) entry which is preliminary data.</text>
</comment>
<gene>
    <name evidence="2" type="ORF">LCGC14_0877740</name>
</gene>
<reference evidence="2" key="1">
    <citation type="journal article" date="2015" name="Nature">
        <title>Complex archaea that bridge the gap between prokaryotes and eukaryotes.</title>
        <authorList>
            <person name="Spang A."/>
            <person name="Saw J.H."/>
            <person name="Jorgensen S.L."/>
            <person name="Zaremba-Niedzwiedzka K."/>
            <person name="Martijn J."/>
            <person name="Lind A.E."/>
            <person name="van Eijk R."/>
            <person name="Schleper C."/>
            <person name="Guy L."/>
            <person name="Ettema T.J."/>
        </authorList>
    </citation>
    <scope>NUCLEOTIDE SEQUENCE</scope>
</reference>
<dbReference type="EMBL" id="LAZR01002745">
    <property type="protein sequence ID" value="KKN26129.1"/>
    <property type="molecule type" value="Genomic_DNA"/>
</dbReference>
<evidence type="ECO:0008006" key="3">
    <source>
        <dbReference type="Google" id="ProtNLM"/>
    </source>
</evidence>
<evidence type="ECO:0000313" key="2">
    <source>
        <dbReference type="EMBL" id="KKN26129.1"/>
    </source>
</evidence>
<dbReference type="AlphaFoldDB" id="A0A0F9P7Q6"/>
<keyword evidence="1" id="KW-1133">Transmembrane helix</keyword>
<evidence type="ECO:0000256" key="1">
    <source>
        <dbReference type="SAM" id="Phobius"/>
    </source>
</evidence>
<feature type="transmembrane region" description="Helical" evidence="1">
    <location>
        <begin position="20"/>
        <end position="40"/>
    </location>
</feature>
<feature type="non-terminal residue" evidence="2">
    <location>
        <position position="152"/>
    </location>
</feature>
<accession>A0A0F9P7Q6</accession>
<proteinExistence type="predicted"/>
<protein>
    <recommendedName>
        <fullName evidence="3">Transglutaminase-like domain-containing protein</fullName>
    </recommendedName>
</protein>
<keyword evidence="1" id="KW-0812">Transmembrane</keyword>
<organism evidence="2">
    <name type="scientific">marine sediment metagenome</name>
    <dbReference type="NCBI Taxonomy" id="412755"/>
    <lineage>
        <taxon>unclassified sequences</taxon>
        <taxon>metagenomes</taxon>
        <taxon>ecological metagenomes</taxon>
    </lineage>
</organism>
<keyword evidence="1" id="KW-0472">Membrane</keyword>